<dbReference type="InParanoid" id="A0A6P7XPT6"/>
<accession>A0A6P7XPT6</accession>
<dbReference type="CDD" id="cd15222">
    <property type="entry name" value="7tmA_OR51-like"/>
    <property type="match status" value="1"/>
</dbReference>
<proteinExistence type="inferred from homology"/>
<comment type="subcellular location">
    <subcellularLocation>
        <location evidence="11">Cell membrane</location>
        <topology evidence="11">Multi-pass membrane protein</topology>
    </subcellularLocation>
    <subcellularLocation>
        <location evidence="1">Membrane</location>
        <topology evidence="1">Multi-pass membrane protein</topology>
    </subcellularLocation>
</comment>
<evidence type="ECO:0000256" key="9">
    <source>
        <dbReference type="ARBA" id="ARBA00023224"/>
    </source>
</evidence>
<keyword evidence="4 11" id="KW-0552">Olfaction</keyword>
<evidence type="ECO:0000313" key="13">
    <source>
        <dbReference type="Proteomes" id="UP000515156"/>
    </source>
</evidence>
<dbReference type="GeneID" id="115467815"/>
<keyword evidence="9 10" id="KW-0807">Transducer</keyword>
<dbReference type="Proteomes" id="UP000515156">
    <property type="component" value="Chromosome 4"/>
</dbReference>
<dbReference type="InterPro" id="IPR050402">
    <property type="entry name" value="OR51/52/56-like"/>
</dbReference>
<dbReference type="PANTHER" id="PTHR26450">
    <property type="entry name" value="OLFACTORY RECEPTOR 56B1-RELATED"/>
    <property type="match status" value="1"/>
</dbReference>
<dbReference type="InterPro" id="IPR000276">
    <property type="entry name" value="GPCR_Rhodpsn"/>
</dbReference>
<dbReference type="InterPro" id="IPR017452">
    <property type="entry name" value="GPCR_Rhodpsn_7TM"/>
</dbReference>
<dbReference type="GO" id="GO:0004984">
    <property type="term" value="F:olfactory receptor activity"/>
    <property type="evidence" value="ECO:0007669"/>
    <property type="project" value="InterPro"/>
</dbReference>
<keyword evidence="11" id="KW-1003">Cell membrane</keyword>
<dbReference type="FunCoup" id="A0A6P7XPT6">
    <property type="interactions" value="391"/>
</dbReference>
<dbReference type="FunFam" id="1.20.1070.10:FF:000002">
    <property type="entry name" value="Olfactory receptor"/>
    <property type="match status" value="1"/>
</dbReference>
<dbReference type="KEGG" id="muo:115467815"/>
<evidence type="ECO:0000256" key="4">
    <source>
        <dbReference type="ARBA" id="ARBA00022725"/>
    </source>
</evidence>
<dbReference type="InterPro" id="IPR000725">
    <property type="entry name" value="Olfact_rcpt"/>
</dbReference>
<dbReference type="AlphaFoldDB" id="A0A6P7XPT6"/>
<evidence type="ECO:0000256" key="10">
    <source>
        <dbReference type="RuleBase" id="RU000688"/>
    </source>
</evidence>
<dbReference type="PROSITE" id="PS00237">
    <property type="entry name" value="G_PROTEIN_RECEP_F1_1"/>
    <property type="match status" value="1"/>
</dbReference>
<keyword evidence="5 11" id="KW-1133">Transmembrane helix</keyword>
<gene>
    <name evidence="14" type="primary">LOC115467815</name>
</gene>
<sequence length="319" mass="35573">MISSNATGFSHSSFILIGIPGLEAAHIWIAFPLCSIYIITLLGNTTILFIIKTEPSLHEPMYIFLSILAVIDLLLSTSTMPKMLMLLWFDRTEISFDACLIQMFLIHSLSAIESTILVAMAFDRFIAICHPLTHASILTIPVIAKVALMAIVRGVLFFAPFPLLIMRLPFCRNNVLSHSYCVHQDVMKLACADITPSIVYGLLAILLVMGVDSLLIFLSYVIILRTVLKLASRQERLKAFNTCVSHLCAVLTFYIPLIGLSVIHRFGNSLAPTAHNFMGNVYLLVPPALNPIVYGVKTKQIRRRALKIFQRRISMLSLV</sequence>
<evidence type="ECO:0000256" key="3">
    <source>
        <dbReference type="ARBA" id="ARBA00022692"/>
    </source>
</evidence>
<reference evidence="14" key="1">
    <citation type="submission" date="2025-08" db="UniProtKB">
        <authorList>
            <consortium name="RefSeq"/>
        </authorList>
    </citation>
    <scope>IDENTIFICATION</scope>
</reference>
<dbReference type="PRINTS" id="PR00245">
    <property type="entry name" value="OLFACTORYR"/>
</dbReference>
<dbReference type="PRINTS" id="PR00237">
    <property type="entry name" value="GPCRRHODOPSN"/>
</dbReference>
<comment type="similarity">
    <text evidence="10">Belongs to the G-protein coupled receptor 1 family.</text>
</comment>
<dbReference type="PANTHER" id="PTHR26450:SF92">
    <property type="entry name" value="OLFACTORY RECEPTOR 51E2"/>
    <property type="match status" value="1"/>
</dbReference>
<dbReference type="Gene3D" id="1.20.1070.10">
    <property type="entry name" value="Rhodopsin 7-helix transmembrane proteins"/>
    <property type="match status" value="1"/>
</dbReference>
<evidence type="ECO:0000256" key="11">
    <source>
        <dbReference type="RuleBase" id="RU363047"/>
    </source>
</evidence>
<evidence type="ECO:0000256" key="6">
    <source>
        <dbReference type="ARBA" id="ARBA00023040"/>
    </source>
</evidence>
<feature type="transmembrane region" description="Helical" evidence="11">
    <location>
        <begin position="198"/>
        <end position="223"/>
    </location>
</feature>
<keyword evidence="2 11" id="KW-0716">Sensory transduction</keyword>
<dbReference type="OrthoDB" id="5969463at2759"/>
<evidence type="ECO:0000256" key="2">
    <source>
        <dbReference type="ARBA" id="ARBA00022606"/>
    </source>
</evidence>
<keyword evidence="6 10" id="KW-0297">G-protein coupled receptor</keyword>
<keyword evidence="8 10" id="KW-0675">Receptor</keyword>
<feature type="transmembrane region" description="Helical" evidence="11">
    <location>
        <begin position="277"/>
        <end position="296"/>
    </location>
</feature>
<evidence type="ECO:0000256" key="5">
    <source>
        <dbReference type="ARBA" id="ARBA00022989"/>
    </source>
</evidence>
<keyword evidence="13" id="KW-1185">Reference proteome</keyword>
<protein>
    <recommendedName>
        <fullName evidence="11">Olfactory receptor</fullName>
    </recommendedName>
</protein>
<keyword evidence="7 11" id="KW-0472">Membrane</keyword>
<dbReference type="GO" id="GO:0004930">
    <property type="term" value="F:G protein-coupled receptor activity"/>
    <property type="evidence" value="ECO:0007669"/>
    <property type="project" value="UniProtKB-KW"/>
</dbReference>
<feature type="transmembrane region" description="Helical" evidence="11">
    <location>
        <begin position="100"/>
        <end position="122"/>
    </location>
</feature>
<feature type="transmembrane region" description="Helical" evidence="11">
    <location>
        <begin position="62"/>
        <end position="80"/>
    </location>
</feature>
<dbReference type="SUPFAM" id="SSF81321">
    <property type="entry name" value="Family A G protein-coupled receptor-like"/>
    <property type="match status" value="1"/>
</dbReference>
<evidence type="ECO:0000256" key="7">
    <source>
        <dbReference type="ARBA" id="ARBA00023136"/>
    </source>
</evidence>
<feature type="transmembrane region" description="Helical" evidence="11">
    <location>
        <begin position="244"/>
        <end position="265"/>
    </location>
</feature>
<organism evidence="13 14">
    <name type="scientific">Microcaecilia unicolor</name>
    <dbReference type="NCBI Taxonomy" id="1415580"/>
    <lineage>
        <taxon>Eukaryota</taxon>
        <taxon>Metazoa</taxon>
        <taxon>Chordata</taxon>
        <taxon>Craniata</taxon>
        <taxon>Vertebrata</taxon>
        <taxon>Euteleostomi</taxon>
        <taxon>Amphibia</taxon>
        <taxon>Gymnophiona</taxon>
        <taxon>Siphonopidae</taxon>
        <taxon>Microcaecilia</taxon>
    </lineage>
</organism>
<evidence type="ECO:0000313" key="14">
    <source>
        <dbReference type="RefSeq" id="XP_030055161.1"/>
    </source>
</evidence>
<dbReference type="Pfam" id="PF13853">
    <property type="entry name" value="7tm_4"/>
    <property type="match status" value="1"/>
</dbReference>
<dbReference type="GO" id="GO:0071396">
    <property type="term" value="P:cellular response to lipid"/>
    <property type="evidence" value="ECO:0007669"/>
    <property type="project" value="UniProtKB-ARBA"/>
</dbReference>
<dbReference type="SMART" id="SM01381">
    <property type="entry name" value="7TM_GPCR_Srsx"/>
    <property type="match status" value="1"/>
</dbReference>
<feature type="domain" description="G-protein coupled receptors family 1 profile" evidence="12">
    <location>
        <begin position="43"/>
        <end position="294"/>
    </location>
</feature>
<feature type="transmembrane region" description="Helical" evidence="11">
    <location>
        <begin position="27"/>
        <end position="50"/>
    </location>
</feature>
<feature type="transmembrane region" description="Helical" evidence="11">
    <location>
        <begin position="142"/>
        <end position="165"/>
    </location>
</feature>
<evidence type="ECO:0000256" key="1">
    <source>
        <dbReference type="ARBA" id="ARBA00004141"/>
    </source>
</evidence>
<dbReference type="PROSITE" id="PS50262">
    <property type="entry name" value="G_PROTEIN_RECEP_F1_2"/>
    <property type="match status" value="1"/>
</dbReference>
<dbReference type="RefSeq" id="XP_030055161.1">
    <property type="nucleotide sequence ID" value="XM_030199301.1"/>
</dbReference>
<dbReference type="GO" id="GO:0005886">
    <property type="term" value="C:plasma membrane"/>
    <property type="evidence" value="ECO:0007669"/>
    <property type="project" value="UniProtKB-SubCell"/>
</dbReference>
<evidence type="ECO:0000259" key="12">
    <source>
        <dbReference type="PROSITE" id="PS50262"/>
    </source>
</evidence>
<keyword evidence="3 10" id="KW-0812">Transmembrane</keyword>
<evidence type="ECO:0000256" key="8">
    <source>
        <dbReference type="ARBA" id="ARBA00023170"/>
    </source>
</evidence>
<name>A0A6P7XPT6_9AMPH</name>